<sequence length="315" mass="35334">MKWSELCIHTTNEAIEPISNILHENGASGLVIEDAMDLVREHTSTFGEVYELDPEQYPDEGVYIKAYLPINSFLGETVEEIKQAINNLMLYDIDLGRNQITLSEVHEEEWATAWKKYYKPVKISKKITIKPTWEAYQPVDTDEMIIELDPGMAFGTGTHPTTVLSIQALEQFLKENDTVIDVGSGSGVLSITAALLGANHVYAYDLDDVAVNSTVLNAKVNNVEMKITAKQKNLLDHVTVEADLIVSNILAEIIVRFVEKAWSQLKPGGHFITSGITQAKKQFVKQHLEQQGFEIIQSNELEDWVSLVARKPSYE</sequence>
<dbReference type="Proteomes" id="UP000184079">
    <property type="component" value="Unassembled WGS sequence"/>
</dbReference>
<dbReference type="NCBIfam" id="TIGR00406">
    <property type="entry name" value="prmA"/>
    <property type="match status" value="1"/>
</dbReference>
<dbReference type="InterPro" id="IPR050078">
    <property type="entry name" value="Ribosomal_L11_MeTrfase_PrmA"/>
</dbReference>
<keyword evidence="4 6" id="KW-0808">Transferase</keyword>
<name>A0A1M5LZ01_9BACI</name>
<dbReference type="OrthoDB" id="9785995at2"/>
<comment type="function">
    <text evidence="6">Methylates ribosomal protein L11.</text>
</comment>
<dbReference type="GO" id="GO:0005840">
    <property type="term" value="C:ribosome"/>
    <property type="evidence" value="ECO:0007669"/>
    <property type="project" value="UniProtKB-KW"/>
</dbReference>
<reference evidence="8" key="1">
    <citation type="submission" date="2016-11" db="EMBL/GenBank/DDBJ databases">
        <authorList>
            <person name="Varghese N."/>
            <person name="Submissions S."/>
        </authorList>
    </citation>
    <scope>NUCLEOTIDE SEQUENCE [LARGE SCALE GENOMIC DNA]</scope>
    <source>
        <strain evidence="8">CGMCC 1.6496</strain>
    </source>
</reference>
<dbReference type="GO" id="GO:0016279">
    <property type="term" value="F:protein-lysine N-methyltransferase activity"/>
    <property type="evidence" value="ECO:0007669"/>
    <property type="project" value="RHEA"/>
</dbReference>
<evidence type="ECO:0000256" key="6">
    <source>
        <dbReference type="HAMAP-Rule" id="MF_00735"/>
    </source>
</evidence>
<feature type="binding site" evidence="6">
    <location>
        <position position="205"/>
    </location>
    <ligand>
        <name>S-adenosyl-L-methionine</name>
        <dbReference type="ChEBI" id="CHEBI:59789"/>
    </ligand>
</feature>
<proteinExistence type="inferred from homology"/>
<organism evidence="7 8">
    <name type="scientific">Virgibacillus chiguensis</name>
    <dbReference type="NCBI Taxonomy" id="411959"/>
    <lineage>
        <taxon>Bacteria</taxon>
        <taxon>Bacillati</taxon>
        <taxon>Bacillota</taxon>
        <taxon>Bacilli</taxon>
        <taxon>Bacillales</taxon>
        <taxon>Bacillaceae</taxon>
        <taxon>Virgibacillus</taxon>
    </lineage>
</organism>
<dbReference type="PANTHER" id="PTHR43648">
    <property type="entry name" value="ELECTRON TRANSFER FLAVOPROTEIN BETA SUBUNIT LYSINE METHYLTRANSFERASE"/>
    <property type="match status" value="1"/>
</dbReference>
<evidence type="ECO:0000256" key="1">
    <source>
        <dbReference type="ARBA" id="ARBA00009741"/>
    </source>
</evidence>
<evidence type="ECO:0000313" key="8">
    <source>
        <dbReference type="Proteomes" id="UP000184079"/>
    </source>
</evidence>
<evidence type="ECO:0000256" key="2">
    <source>
        <dbReference type="ARBA" id="ARBA00022490"/>
    </source>
</evidence>
<dbReference type="GO" id="GO:0005737">
    <property type="term" value="C:cytoplasm"/>
    <property type="evidence" value="ECO:0007669"/>
    <property type="project" value="UniProtKB-SubCell"/>
</dbReference>
<dbReference type="PANTHER" id="PTHR43648:SF1">
    <property type="entry name" value="ELECTRON TRANSFER FLAVOPROTEIN BETA SUBUNIT LYSINE METHYLTRANSFERASE"/>
    <property type="match status" value="1"/>
</dbReference>
<keyword evidence="8" id="KW-1185">Reference proteome</keyword>
<dbReference type="InterPro" id="IPR004498">
    <property type="entry name" value="Ribosomal_PrmA_MeTrfase"/>
</dbReference>
<dbReference type="InterPro" id="IPR029063">
    <property type="entry name" value="SAM-dependent_MTases_sf"/>
</dbReference>
<evidence type="ECO:0000313" key="7">
    <source>
        <dbReference type="EMBL" id="SHG70322.1"/>
    </source>
</evidence>
<evidence type="ECO:0000256" key="5">
    <source>
        <dbReference type="ARBA" id="ARBA00022691"/>
    </source>
</evidence>
<dbReference type="RefSeq" id="WP_073004490.1">
    <property type="nucleotide sequence ID" value="NZ_FQXD01000001.1"/>
</dbReference>
<comment type="subcellular location">
    <subcellularLocation>
        <location evidence="6">Cytoplasm</location>
    </subcellularLocation>
</comment>
<feature type="binding site" evidence="6">
    <location>
        <position position="162"/>
    </location>
    <ligand>
        <name>S-adenosyl-L-methionine</name>
        <dbReference type="ChEBI" id="CHEBI:59789"/>
    </ligand>
</feature>
<dbReference type="CDD" id="cd02440">
    <property type="entry name" value="AdoMet_MTases"/>
    <property type="match status" value="1"/>
</dbReference>
<evidence type="ECO:0000256" key="3">
    <source>
        <dbReference type="ARBA" id="ARBA00022603"/>
    </source>
</evidence>
<keyword evidence="7" id="KW-0687">Ribonucleoprotein</keyword>
<dbReference type="AlphaFoldDB" id="A0A1M5LZ01"/>
<feature type="binding site" evidence="6">
    <location>
        <position position="248"/>
    </location>
    <ligand>
        <name>S-adenosyl-L-methionine</name>
        <dbReference type="ChEBI" id="CHEBI:59789"/>
    </ligand>
</feature>
<keyword evidence="5 6" id="KW-0949">S-adenosyl-L-methionine</keyword>
<dbReference type="EC" id="2.1.1.-" evidence="6"/>
<dbReference type="SUPFAM" id="SSF53335">
    <property type="entry name" value="S-adenosyl-L-methionine-dependent methyltransferases"/>
    <property type="match status" value="1"/>
</dbReference>
<dbReference type="Gene3D" id="3.40.50.150">
    <property type="entry name" value="Vaccinia Virus protein VP39"/>
    <property type="match status" value="1"/>
</dbReference>
<feature type="binding site" evidence="6">
    <location>
        <position position="183"/>
    </location>
    <ligand>
        <name>S-adenosyl-L-methionine</name>
        <dbReference type="ChEBI" id="CHEBI:59789"/>
    </ligand>
</feature>
<keyword evidence="2 6" id="KW-0963">Cytoplasm</keyword>
<dbReference type="HAMAP" id="MF_00735">
    <property type="entry name" value="Methyltr_PrmA"/>
    <property type="match status" value="1"/>
</dbReference>
<keyword evidence="7" id="KW-0689">Ribosomal protein</keyword>
<accession>A0A1M5LZ01</accession>
<dbReference type="GO" id="GO:0032259">
    <property type="term" value="P:methylation"/>
    <property type="evidence" value="ECO:0007669"/>
    <property type="project" value="UniProtKB-KW"/>
</dbReference>
<dbReference type="EMBL" id="FQXD01000001">
    <property type="protein sequence ID" value="SHG70322.1"/>
    <property type="molecule type" value="Genomic_DNA"/>
</dbReference>
<protein>
    <recommendedName>
        <fullName evidence="6">Ribosomal protein L11 methyltransferase</fullName>
        <shortName evidence="6">L11 Mtase</shortName>
        <ecNumber evidence="6">2.1.1.-</ecNumber>
    </recommendedName>
</protein>
<keyword evidence="3 6" id="KW-0489">Methyltransferase</keyword>
<comment type="catalytic activity">
    <reaction evidence="6">
        <text>L-lysyl-[protein] + 3 S-adenosyl-L-methionine = N(6),N(6),N(6)-trimethyl-L-lysyl-[protein] + 3 S-adenosyl-L-homocysteine + 3 H(+)</text>
        <dbReference type="Rhea" id="RHEA:54192"/>
        <dbReference type="Rhea" id="RHEA-COMP:9752"/>
        <dbReference type="Rhea" id="RHEA-COMP:13826"/>
        <dbReference type="ChEBI" id="CHEBI:15378"/>
        <dbReference type="ChEBI" id="CHEBI:29969"/>
        <dbReference type="ChEBI" id="CHEBI:57856"/>
        <dbReference type="ChEBI" id="CHEBI:59789"/>
        <dbReference type="ChEBI" id="CHEBI:61961"/>
    </reaction>
</comment>
<dbReference type="PIRSF" id="PIRSF000401">
    <property type="entry name" value="RPL11_MTase"/>
    <property type="match status" value="1"/>
</dbReference>
<evidence type="ECO:0000256" key="4">
    <source>
        <dbReference type="ARBA" id="ARBA00022679"/>
    </source>
</evidence>
<gene>
    <name evidence="6" type="primary">prmA</name>
    <name evidence="7" type="ORF">SAMN05421807_101319</name>
</gene>
<dbReference type="Pfam" id="PF06325">
    <property type="entry name" value="PrmA"/>
    <property type="match status" value="1"/>
</dbReference>
<comment type="similarity">
    <text evidence="1 6">Belongs to the methyltransferase superfamily. PrmA family.</text>
</comment>